<evidence type="ECO:0000256" key="1">
    <source>
        <dbReference type="SAM" id="MobiDB-lite"/>
    </source>
</evidence>
<proteinExistence type="predicted"/>
<feature type="region of interest" description="Disordered" evidence="1">
    <location>
        <begin position="90"/>
        <end position="137"/>
    </location>
</feature>
<name>A0AAE7XJ21_9CAUD</name>
<evidence type="ECO:0000259" key="2">
    <source>
        <dbReference type="Pfam" id="PF20294"/>
    </source>
</evidence>
<dbReference type="Pfam" id="PF20294">
    <property type="entry name" value="KMPT-N"/>
    <property type="match status" value="1"/>
</dbReference>
<protein>
    <recommendedName>
        <fullName evidence="2">KTSC and Metallopeptidase-like N-terminal fusion domain-containing protein</fullName>
    </recommendedName>
</protein>
<keyword evidence="4" id="KW-1185">Reference proteome</keyword>
<dbReference type="Proteomes" id="UP000827787">
    <property type="component" value="Segment"/>
</dbReference>
<evidence type="ECO:0000313" key="4">
    <source>
        <dbReference type="Proteomes" id="UP000827787"/>
    </source>
</evidence>
<dbReference type="EMBL" id="MZ443770">
    <property type="protein sequence ID" value="QZE56341.1"/>
    <property type="molecule type" value="Genomic_DNA"/>
</dbReference>
<organism evidence="3 4">
    <name type="scientific">Erwinia phage pEa_SNUABM_3</name>
    <dbReference type="NCBI Taxonomy" id="2869552"/>
    <lineage>
        <taxon>Viruses</taxon>
        <taxon>Duplodnaviria</taxon>
        <taxon>Heunggongvirae</taxon>
        <taxon>Uroviricota</taxon>
        <taxon>Caudoviricetes</taxon>
        <taxon>Alexandravirus</taxon>
        <taxon>Alexandravirus SNUABM3</taxon>
    </lineage>
</organism>
<sequence>MAEGLSILDYSYYRYLGNDTMISNGIRMQPREVVGLLQVNSDLYYIAHPKYDRAAAISGVDGDMIATTSRPFTAKPDALFKPDFNFTPYEEEKKASKPKAKPTVVKKPAPEPLPPSKVNVPLDKLPPMPVAGDDDTTDSMKARQVQRLGEVDFGNMKALRYASAVYPGGTPNNYAVKPVKKCGRVHLEVKGMDELRVPGISFEKNGVSPPDYVLKDIQENVMPGVGLNIALPFDRLYVGVLKANSDSGGSHIATYRVHGFLYGAISIHPAQLVQLLGGYNSLSMAHVITHELAHFVDDTMLRNVDRMKFDQAIRGKKIHPDSLTARTIKTVPTEHFATLAELMVWGYSLRNVYTLNGVEVVSKYFENRYIPQADIDSRKI</sequence>
<dbReference type="InterPro" id="IPR046899">
    <property type="entry name" value="KMPT_N"/>
</dbReference>
<accession>A0AAE7XJ21</accession>
<reference evidence="3 4" key="1">
    <citation type="submission" date="2021-06" db="EMBL/GenBank/DDBJ databases">
        <title>Complete genome sequence of Erwinia phage pEa_SNUABM_03.</title>
        <authorList>
            <person name="Kim S.G."/>
            <person name="Park S.C."/>
        </authorList>
    </citation>
    <scope>NUCLEOTIDE SEQUENCE [LARGE SCALE GENOMIC DNA]</scope>
</reference>
<evidence type="ECO:0000313" key="3">
    <source>
        <dbReference type="EMBL" id="QZE56341.1"/>
    </source>
</evidence>
<feature type="domain" description="KTSC and Metallopeptidase-like N-terminal fusion" evidence="2">
    <location>
        <begin position="10"/>
        <end position="66"/>
    </location>
</feature>
<gene>
    <name evidence="3" type="ORF">pEaSNUABM3_00144</name>
</gene>